<dbReference type="Proteomes" id="UP000225706">
    <property type="component" value="Unassembled WGS sequence"/>
</dbReference>
<name>A0A2B4S6U4_STYPI</name>
<dbReference type="EMBL" id="LSMT01000174">
    <property type="protein sequence ID" value="PFX24530.1"/>
    <property type="molecule type" value="Genomic_DNA"/>
</dbReference>
<comment type="caution">
    <text evidence="1">The sequence shown here is derived from an EMBL/GenBank/DDBJ whole genome shotgun (WGS) entry which is preliminary data.</text>
</comment>
<evidence type="ECO:0000313" key="2">
    <source>
        <dbReference type="Proteomes" id="UP000225706"/>
    </source>
</evidence>
<sequence>MASLLKRREKNMDILELPSIQVPRFLTDFTDGTQTSLALSESTWTLESCCFISIMMINPVLLSLIFSLSPKNIHALIFHILSSIAAMASSDLRHCPA</sequence>
<evidence type="ECO:0000313" key="1">
    <source>
        <dbReference type="EMBL" id="PFX24530.1"/>
    </source>
</evidence>
<dbReference type="AlphaFoldDB" id="A0A2B4S6U4"/>
<proteinExistence type="predicted"/>
<organism evidence="1 2">
    <name type="scientific">Stylophora pistillata</name>
    <name type="common">Smooth cauliflower coral</name>
    <dbReference type="NCBI Taxonomy" id="50429"/>
    <lineage>
        <taxon>Eukaryota</taxon>
        <taxon>Metazoa</taxon>
        <taxon>Cnidaria</taxon>
        <taxon>Anthozoa</taxon>
        <taxon>Hexacorallia</taxon>
        <taxon>Scleractinia</taxon>
        <taxon>Astrocoeniina</taxon>
        <taxon>Pocilloporidae</taxon>
        <taxon>Stylophora</taxon>
    </lineage>
</organism>
<protein>
    <submittedName>
        <fullName evidence="1">Uncharacterized protein</fullName>
    </submittedName>
</protein>
<keyword evidence="2" id="KW-1185">Reference proteome</keyword>
<accession>A0A2B4S6U4</accession>
<gene>
    <name evidence="1" type="ORF">AWC38_SpisGene10892</name>
</gene>
<reference evidence="2" key="1">
    <citation type="journal article" date="2017" name="bioRxiv">
        <title>Comparative analysis of the genomes of Stylophora pistillata and Acropora digitifera provides evidence for extensive differences between species of corals.</title>
        <authorList>
            <person name="Voolstra C.R."/>
            <person name="Li Y."/>
            <person name="Liew Y.J."/>
            <person name="Baumgarten S."/>
            <person name="Zoccola D."/>
            <person name="Flot J.-F."/>
            <person name="Tambutte S."/>
            <person name="Allemand D."/>
            <person name="Aranda M."/>
        </authorList>
    </citation>
    <scope>NUCLEOTIDE SEQUENCE [LARGE SCALE GENOMIC DNA]</scope>
</reference>